<organism evidence="2 3">
    <name type="scientific">Aspergillus niger</name>
    <dbReference type="NCBI Taxonomy" id="5061"/>
    <lineage>
        <taxon>Eukaryota</taxon>
        <taxon>Fungi</taxon>
        <taxon>Dikarya</taxon>
        <taxon>Ascomycota</taxon>
        <taxon>Pezizomycotina</taxon>
        <taxon>Eurotiomycetes</taxon>
        <taxon>Eurotiomycetidae</taxon>
        <taxon>Eurotiales</taxon>
        <taxon>Aspergillaceae</taxon>
        <taxon>Aspergillus</taxon>
        <taxon>Aspergillus subgen. Circumdati</taxon>
    </lineage>
</organism>
<evidence type="ECO:0000313" key="2">
    <source>
        <dbReference type="EMBL" id="GAQ35262.1"/>
    </source>
</evidence>
<dbReference type="VEuPathDB" id="FungiDB:ASPNIDRAFT2_1164735"/>
<accession>A0A100I5S9</accession>
<feature type="chain" id="PRO_5007087165" evidence="1">
    <location>
        <begin position="22"/>
        <end position="173"/>
    </location>
</feature>
<dbReference type="OMA" id="CLVEHYD"/>
<dbReference type="VEuPathDB" id="FungiDB:An02g00330"/>
<dbReference type="AlphaFoldDB" id="A0A100I5S9"/>
<name>A0A100I5S9_ASPNG</name>
<reference evidence="3" key="1">
    <citation type="journal article" date="2016" name="Genome Announc.">
        <title>Draft genome sequence of Aspergillus niger strain An76.</title>
        <authorList>
            <person name="Gong W."/>
            <person name="Cheng Z."/>
            <person name="Zhang H."/>
            <person name="Liu L."/>
            <person name="Gao P."/>
            <person name="Wang L."/>
        </authorList>
    </citation>
    <scope>NUCLEOTIDE SEQUENCE [LARGE SCALE GENOMIC DNA]</scope>
    <source>
        <strain evidence="3">An76</strain>
    </source>
</reference>
<dbReference type="OrthoDB" id="2820488at2759"/>
<keyword evidence="1" id="KW-0732">Signal</keyword>
<dbReference type="EMBL" id="BCMY01000001">
    <property type="protein sequence ID" value="GAQ35262.1"/>
    <property type="molecule type" value="Genomic_DNA"/>
</dbReference>
<dbReference type="PaxDb" id="5061-CADANGAP00001491"/>
<dbReference type="VEuPathDB" id="FungiDB:M747DRAFT_291815"/>
<sequence>MRVVAIVTGLVSLGVLTAAQAVRRGGPDEFTALGCPDTTKPEASQAEQLAAWDDFTNLLYTEKRLTDAFTKYVATGYINHSPLVTGNGIDTTLGELSGIVPNVDSQLQRAFVGWDKDGTAYGTAHTKVIGNATMGIPNSALVDMIRMVGTCLVEHYDVQQAVDGTAPNPIAFF</sequence>
<protein>
    <submittedName>
        <fullName evidence="2">Similar to An02g00330</fullName>
    </submittedName>
</protein>
<dbReference type="Proteomes" id="UP000068243">
    <property type="component" value="Unassembled WGS sequence"/>
</dbReference>
<feature type="signal peptide" evidence="1">
    <location>
        <begin position="1"/>
        <end position="21"/>
    </location>
</feature>
<comment type="caution">
    <text evidence="2">The sequence shown here is derived from an EMBL/GenBank/DDBJ whole genome shotgun (WGS) entry which is preliminary data.</text>
</comment>
<gene>
    <name evidence="2" type="ORF">ABL_01131</name>
</gene>
<proteinExistence type="predicted"/>
<dbReference type="Gene3D" id="3.10.450.50">
    <property type="match status" value="1"/>
</dbReference>
<evidence type="ECO:0000313" key="3">
    <source>
        <dbReference type="Proteomes" id="UP000068243"/>
    </source>
</evidence>
<dbReference type="VEuPathDB" id="FungiDB:ATCC64974_59300"/>
<evidence type="ECO:0000256" key="1">
    <source>
        <dbReference type="SAM" id="SignalP"/>
    </source>
</evidence>